<keyword evidence="2" id="KW-1185">Reference proteome</keyword>
<dbReference type="AlphaFoldDB" id="A0A162PDK6"/>
<evidence type="ECO:0000313" key="1">
    <source>
        <dbReference type="EMBL" id="KZS18759.1"/>
    </source>
</evidence>
<dbReference type="EMBL" id="LRGB01000512">
    <property type="protein sequence ID" value="KZS18759.1"/>
    <property type="molecule type" value="Genomic_DNA"/>
</dbReference>
<dbReference type="Proteomes" id="UP000076858">
    <property type="component" value="Unassembled WGS sequence"/>
</dbReference>
<name>A0A162PDK6_9CRUS</name>
<reference evidence="1 2" key="1">
    <citation type="submission" date="2016-03" db="EMBL/GenBank/DDBJ databases">
        <title>EvidentialGene: Evidence-directed Construction of Genes on Genomes.</title>
        <authorList>
            <person name="Gilbert D.G."/>
            <person name="Choi J.-H."/>
            <person name="Mockaitis K."/>
            <person name="Colbourne J."/>
            <person name="Pfrender M."/>
        </authorList>
    </citation>
    <scope>NUCLEOTIDE SEQUENCE [LARGE SCALE GENOMIC DNA]</scope>
    <source>
        <strain evidence="1 2">Xinb3</strain>
        <tissue evidence="1">Complete organism</tissue>
    </source>
</reference>
<sequence>MCVKCKERIYRAGMEPCEMSMPLFNDDARGIPGYTKEKIAKESENKIKQKKEKEELKLLYYILV</sequence>
<accession>A0A162PDK6</accession>
<comment type="caution">
    <text evidence="1">The sequence shown here is derived from an EMBL/GenBank/DDBJ whole genome shotgun (WGS) entry which is preliminary data.</text>
</comment>
<gene>
    <name evidence="1" type="ORF">APZ42_015331</name>
</gene>
<evidence type="ECO:0000313" key="2">
    <source>
        <dbReference type="Proteomes" id="UP000076858"/>
    </source>
</evidence>
<protein>
    <submittedName>
        <fullName evidence="1">Uncharacterized protein</fullName>
    </submittedName>
</protein>
<proteinExistence type="predicted"/>
<organism evidence="1 2">
    <name type="scientific">Daphnia magna</name>
    <dbReference type="NCBI Taxonomy" id="35525"/>
    <lineage>
        <taxon>Eukaryota</taxon>
        <taxon>Metazoa</taxon>
        <taxon>Ecdysozoa</taxon>
        <taxon>Arthropoda</taxon>
        <taxon>Crustacea</taxon>
        <taxon>Branchiopoda</taxon>
        <taxon>Diplostraca</taxon>
        <taxon>Cladocera</taxon>
        <taxon>Anomopoda</taxon>
        <taxon>Daphniidae</taxon>
        <taxon>Daphnia</taxon>
    </lineage>
</organism>